<dbReference type="OrthoDB" id="7522752at2"/>
<keyword evidence="1" id="KW-0472">Membrane</keyword>
<comment type="caution">
    <text evidence="3">The sequence shown here is derived from an EMBL/GenBank/DDBJ whole genome shotgun (WGS) entry which is preliminary data.</text>
</comment>
<evidence type="ECO:0000313" key="3">
    <source>
        <dbReference type="EMBL" id="EPX86513.1"/>
    </source>
</evidence>
<dbReference type="Pfam" id="PF13400">
    <property type="entry name" value="Tad"/>
    <property type="match status" value="1"/>
</dbReference>
<keyword evidence="4" id="KW-1185">Reference proteome</keyword>
<feature type="domain" description="VWFA" evidence="2">
    <location>
        <begin position="142"/>
        <end position="194"/>
    </location>
</feature>
<dbReference type="Proteomes" id="UP000015346">
    <property type="component" value="Unassembled WGS sequence"/>
</dbReference>
<name>S9R3F4_9RHOB</name>
<reference evidence="3 4" key="1">
    <citation type="journal article" date="2013" name="Stand. Genomic Sci.">
        <title>Genome sequence of the reddish-pigmented Rubellimicrobium thermophilum type strain (DSM 16684(T)), a member of the Roseobacter clade.</title>
        <authorList>
            <person name="Fiebig A."/>
            <person name="Riedel T."/>
            <person name="Gronow S."/>
            <person name="Petersen J."/>
            <person name="Klenk H.P."/>
            <person name="Goker M."/>
        </authorList>
    </citation>
    <scope>NUCLEOTIDE SEQUENCE [LARGE SCALE GENOMIC DNA]</scope>
    <source>
        <strain evidence="3 4">DSM 16684</strain>
    </source>
</reference>
<gene>
    <name evidence="3" type="ORF">ruthe_01328</name>
</gene>
<evidence type="ECO:0000256" key="1">
    <source>
        <dbReference type="SAM" id="Phobius"/>
    </source>
</evidence>
<sequence>MRALPRPLLPFLRRFTREEEGSMVIFAMFIFLAMLIVGGMSVDLMRFEANRARLQATLDRAVLAAADLDQTQSPRAVVEDYFRKAQLIDHLTSVEVSETFNSRTVSATAGITLNTFFMDLVGVPSLDVRSASTARENVNDIEIVLVLDVSGSMASNNRLVNLKSAAREFVETVLRNDTENRMSIAIVPFNGQVNLGPTLRGWYTGITDIVTNPANVNCVDLPASVYATQSITRNLPMPATQHADTFSTTTRANAYYSIASNAPVLTNVWCPPSSTNIVRLPQRNISTLQSQIEGLTAVGATSINAGMRWGMTLLDPNSRPMFDSFIHAGHIPSFYSGRPYDWRRENTLKVIVLMTDGEHFAEERVNEGYRGNTPSPIWRSTSSDGYFSIFHESRVDRRTSTTLANSRPFWVPHLAQWHARPWNGSTPASSVPYAEGDLRRIDVNGDGVCDNRDDGRGKLKSNEACWWGADQQTWGQVWASVRMHWVAWQLYGRALSTSSSGRIAIADEWMDTFRTQTPTTTMDSQLQQMCNMARNNGVIVFGIAFEAPANGQRAIFNCASSPAHYYDADGLQISTAFRAIAAQINALRLIQ</sequence>
<dbReference type="EMBL" id="AOLV01000010">
    <property type="protein sequence ID" value="EPX86513.1"/>
    <property type="molecule type" value="Genomic_DNA"/>
</dbReference>
<proteinExistence type="predicted"/>
<dbReference type="SUPFAM" id="SSF53300">
    <property type="entry name" value="vWA-like"/>
    <property type="match status" value="1"/>
</dbReference>
<feature type="transmembrane region" description="Helical" evidence="1">
    <location>
        <begin position="21"/>
        <end position="42"/>
    </location>
</feature>
<dbReference type="PATRIC" id="fig|1123069.3.peg.1301"/>
<protein>
    <submittedName>
        <fullName evidence="3">Flp pilus assembly protein TadG</fullName>
    </submittedName>
</protein>
<keyword evidence="1" id="KW-1133">Transmembrane helix</keyword>
<dbReference type="STRING" id="1123069.ruthe_01328"/>
<organism evidence="3 4">
    <name type="scientific">Rubellimicrobium thermophilum DSM 16684</name>
    <dbReference type="NCBI Taxonomy" id="1123069"/>
    <lineage>
        <taxon>Bacteria</taxon>
        <taxon>Pseudomonadati</taxon>
        <taxon>Pseudomonadota</taxon>
        <taxon>Alphaproteobacteria</taxon>
        <taxon>Rhodobacterales</taxon>
        <taxon>Roseobacteraceae</taxon>
        <taxon>Rubellimicrobium</taxon>
    </lineage>
</organism>
<dbReference type="InterPro" id="IPR002035">
    <property type="entry name" value="VWF_A"/>
</dbReference>
<evidence type="ECO:0000313" key="4">
    <source>
        <dbReference type="Proteomes" id="UP000015346"/>
    </source>
</evidence>
<accession>S9R3F4</accession>
<dbReference type="AlphaFoldDB" id="S9R3F4"/>
<keyword evidence="1" id="KW-0812">Transmembrane</keyword>
<dbReference type="PROSITE" id="PS50234">
    <property type="entry name" value="VWFA"/>
    <property type="match status" value="1"/>
</dbReference>
<dbReference type="InterPro" id="IPR028087">
    <property type="entry name" value="Tad_N"/>
</dbReference>
<dbReference type="InterPro" id="IPR036465">
    <property type="entry name" value="vWFA_dom_sf"/>
</dbReference>
<evidence type="ECO:0000259" key="2">
    <source>
        <dbReference type="PROSITE" id="PS50234"/>
    </source>
</evidence>
<dbReference type="Gene3D" id="3.40.50.410">
    <property type="entry name" value="von Willebrand factor, type A domain"/>
    <property type="match status" value="1"/>
</dbReference>
<dbReference type="HOGENOM" id="CLU_026005_1_0_5"/>
<dbReference type="RefSeq" id="WP_021097421.1">
    <property type="nucleotide sequence ID" value="NZ_KE557320.1"/>
</dbReference>